<keyword evidence="2" id="KW-1185">Reference proteome</keyword>
<comment type="caution">
    <text evidence="1">The sequence shown here is derived from an EMBL/GenBank/DDBJ whole genome shotgun (WGS) entry which is preliminary data.</text>
</comment>
<name>A0ACC2K3J6_PERAE</name>
<evidence type="ECO:0000313" key="1">
    <source>
        <dbReference type="EMBL" id="KAJ8615699.1"/>
    </source>
</evidence>
<organism evidence="1 2">
    <name type="scientific">Persea americana</name>
    <name type="common">Avocado</name>
    <dbReference type="NCBI Taxonomy" id="3435"/>
    <lineage>
        <taxon>Eukaryota</taxon>
        <taxon>Viridiplantae</taxon>
        <taxon>Streptophyta</taxon>
        <taxon>Embryophyta</taxon>
        <taxon>Tracheophyta</taxon>
        <taxon>Spermatophyta</taxon>
        <taxon>Magnoliopsida</taxon>
        <taxon>Magnoliidae</taxon>
        <taxon>Laurales</taxon>
        <taxon>Lauraceae</taxon>
        <taxon>Persea</taxon>
    </lineage>
</organism>
<evidence type="ECO:0000313" key="2">
    <source>
        <dbReference type="Proteomes" id="UP001234297"/>
    </source>
</evidence>
<accession>A0ACC2K3J6</accession>
<protein>
    <submittedName>
        <fullName evidence="1">Uncharacterized protein</fullName>
    </submittedName>
</protein>
<gene>
    <name evidence="1" type="ORF">MRB53_035071</name>
</gene>
<dbReference type="Proteomes" id="UP001234297">
    <property type="component" value="Chromosome 12"/>
</dbReference>
<dbReference type="EMBL" id="CM056820">
    <property type="protein sequence ID" value="KAJ8615699.1"/>
    <property type="molecule type" value="Genomic_DNA"/>
</dbReference>
<reference evidence="1 2" key="1">
    <citation type="journal article" date="2022" name="Hortic Res">
        <title>A haplotype resolved chromosomal level avocado genome allows analysis of novel avocado genes.</title>
        <authorList>
            <person name="Nath O."/>
            <person name="Fletcher S.J."/>
            <person name="Hayward A."/>
            <person name="Shaw L.M."/>
            <person name="Masouleh A.K."/>
            <person name="Furtado A."/>
            <person name="Henry R.J."/>
            <person name="Mitter N."/>
        </authorList>
    </citation>
    <scope>NUCLEOTIDE SEQUENCE [LARGE SCALE GENOMIC DNA]</scope>
    <source>
        <strain evidence="2">cv. Hass</strain>
    </source>
</reference>
<proteinExistence type="predicted"/>
<sequence length="132" mass="14945">MPGRPAYPFGPLNNLPPPGCRCYVPAFDNVPEEMKRGPNNKLEEMLRLYKYLGSSVEAALRVLFNYEGTVKDLPSFTMERMSRAAPLVFTYEHGIDAGIHRQMKTYFEGHNLTLCAFMTPIADGYADMFSQI</sequence>